<keyword evidence="6" id="KW-0456">Lyase</keyword>
<accession>A0A1I3YL17</accession>
<dbReference type="RefSeq" id="WP_175501707.1">
    <property type="nucleotide sequence ID" value="NZ_FOSD01000006.1"/>
</dbReference>
<evidence type="ECO:0000256" key="4">
    <source>
        <dbReference type="ARBA" id="ARBA00012921"/>
    </source>
</evidence>
<comment type="catalytic activity">
    <reaction evidence="1">
        <text>(S)-malate = fumarate + H2O</text>
        <dbReference type="Rhea" id="RHEA:12460"/>
        <dbReference type="ChEBI" id="CHEBI:15377"/>
        <dbReference type="ChEBI" id="CHEBI:15589"/>
        <dbReference type="ChEBI" id="CHEBI:29806"/>
        <dbReference type="EC" id="4.2.1.2"/>
    </reaction>
</comment>
<evidence type="ECO:0000256" key="2">
    <source>
        <dbReference type="ARBA" id="ARBA00003131"/>
    </source>
</evidence>
<dbReference type="EMBL" id="FOSD01000006">
    <property type="protein sequence ID" value="SFK32463.1"/>
    <property type="molecule type" value="Genomic_DNA"/>
</dbReference>
<comment type="function">
    <text evidence="2">In vitro catalyzes the addition of water to fumarate, forming malate. Cannot catalyze the reverse reaction. Cannot use the cis-isomer maleate as substrate.</text>
</comment>
<keyword evidence="8" id="KW-1185">Reference proteome</keyword>
<comment type="caution">
    <text evidence="7">The sequence shown here is derived from an EMBL/GenBank/DDBJ whole genome shotgun (WGS) entry which is preliminary data.</text>
</comment>
<evidence type="ECO:0000313" key="8">
    <source>
        <dbReference type="Proteomes" id="UP000198841"/>
    </source>
</evidence>
<evidence type="ECO:0000256" key="6">
    <source>
        <dbReference type="ARBA" id="ARBA00023239"/>
    </source>
</evidence>
<comment type="similarity">
    <text evidence="3">Belongs to the FumD family.</text>
</comment>
<evidence type="ECO:0000256" key="1">
    <source>
        <dbReference type="ARBA" id="ARBA00000929"/>
    </source>
</evidence>
<evidence type="ECO:0000256" key="5">
    <source>
        <dbReference type="ARBA" id="ARBA00015109"/>
    </source>
</evidence>
<dbReference type="InterPro" id="IPR024493">
    <property type="entry name" value="FumD"/>
</dbReference>
<proteinExistence type="inferred from homology"/>
<evidence type="ECO:0000256" key="3">
    <source>
        <dbReference type="ARBA" id="ARBA00010181"/>
    </source>
</evidence>
<dbReference type="Pfam" id="PF10965">
    <property type="entry name" value="DUF2767"/>
    <property type="match status" value="1"/>
</dbReference>
<sequence length="71" mass="8060">MSKLSKQLEQNFDDACQIIGQVAIQKAARGEETTRLLLVEEIKKLAARYKILTGEEHQAMRMAIESLEDNL</sequence>
<protein>
    <recommendedName>
        <fullName evidence="5">Fumarase D</fullName>
        <ecNumber evidence="4">4.2.1.2</ecNumber>
    </recommendedName>
</protein>
<dbReference type="EC" id="4.2.1.2" evidence="4"/>
<organism evidence="7 8">
    <name type="scientific">Candidatus Pantoea symbiotica</name>
    <dbReference type="NCBI Taxonomy" id="1884370"/>
    <lineage>
        <taxon>Bacteria</taxon>
        <taxon>Pseudomonadati</taxon>
        <taxon>Pseudomonadota</taxon>
        <taxon>Gammaproteobacteria</taxon>
        <taxon>Enterobacterales</taxon>
        <taxon>Erwiniaceae</taxon>
        <taxon>Pantoea</taxon>
    </lineage>
</organism>
<reference evidence="7 8" key="1">
    <citation type="submission" date="2016-10" db="EMBL/GenBank/DDBJ databases">
        <authorList>
            <person name="Varghese N."/>
            <person name="Submissions S."/>
        </authorList>
    </citation>
    <scope>NUCLEOTIDE SEQUENCE [LARGE SCALE GENOMIC DNA]</scope>
    <source>
        <strain evidence="7 8">YR512</strain>
    </source>
</reference>
<gene>
    <name evidence="7" type="ORF">SAMN05518863_106121</name>
</gene>
<name>A0A1I3YL17_9GAMM</name>
<evidence type="ECO:0000313" key="7">
    <source>
        <dbReference type="EMBL" id="SFK32463.1"/>
    </source>
</evidence>
<dbReference type="Proteomes" id="UP000198841">
    <property type="component" value="Unassembled WGS sequence"/>
</dbReference>